<name>A0ABR1L9G3_9PEZI</name>
<dbReference type="EMBL" id="JBBPDW010000052">
    <property type="protein sequence ID" value="KAK7531877.1"/>
    <property type="molecule type" value="Genomic_DNA"/>
</dbReference>
<dbReference type="PANTHER" id="PTHR43695">
    <property type="entry name" value="PUTATIVE (AFU_ORTHOLOGUE AFUA_2G17250)-RELATED"/>
    <property type="match status" value="1"/>
</dbReference>
<gene>
    <name evidence="4" type="ORF">IWX46DRAFT_534147</name>
</gene>
<evidence type="ECO:0000256" key="2">
    <source>
        <dbReference type="ARBA" id="ARBA00022801"/>
    </source>
</evidence>
<keyword evidence="2 4" id="KW-0378">Hydrolase</keyword>
<protein>
    <submittedName>
        <fullName evidence="4">SGNH hydrolase</fullName>
    </submittedName>
</protein>
<feature type="signal peptide" evidence="3">
    <location>
        <begin position="1"/>
        <end position="18"/>
    </location>
</feature>
<dbReference type="InterPro" id="IPR001087">
    <property type="entry name" value="GDSL"/>
</dbReference>
<dbReference type="SUPFAM" id="SSF52266">
    <property type="entry name" value="SGNH hydrolase"/>
    <property type="match status" value="1"/>
</dbReference>
<keyword evidence="3" id="KW-0732">Signal</keyword>
<dbReference type="Gene3D" id="3.40.50.1110">
    <property type="entry name" value="SGNH hydrolase"/>
    <property type="match status" value="1"/>
</dbReference>
<keyword evidence="5" id="KW-1185">Reference proteome</keyword>
<sequence>MKHSISASVLALAVSTTALPANKQQKQHAKRATPKVWLAGDSTMAPGGGGSGSGTQGWGEYLQYSLSGATVSNEARGGRSARSYTDEGRFDDIASQISAGDIVVIEFGHNDGGSLSETDNGRTDCPGDGDETCTTPDGLTVQTFVTYVTNAGNTFVDKGASVIVSSQTPNNPWETGEFAYSGTRFVGYAETAAANIGDGAYYVDHGQYVANIFESLGKDEVDAFFPNDHTHTSPEGADHVAKAFVKAVLCNDNVLAQYVSNSTSSVEGSCVS</sequence>
<dbReference type="GO" id="GO:0016787">
    <property type="term" value="F:hydrolase activity"/>
    <property type="evidence" value="ECO:0007669"/>
    <property type="project" value="UniProtKB-KW"/>
</dbReference>
<dbReference type="InterPro" id="IPR037459">
    <property type="entry name" value="RhgT-like"/>
</dbReference>
<evidence type="ECO:0000313" key="5">
    <source>
        <dbReference type="Proteomes" id="UP001365128"/>
    </source>
</evidence>
<dbReference type="InterPro" id="IPR036514">
    <property type="entry name" value="SGNH_hydro_sf"/>
</dbReference>
<accession>A0ABR1L9G3</accession>
<proteinExistence type="inferred from homology"/>
<evidence type="ECO:0000256" key="1">
    <source>
        <dbReference type="ARBA" id="ARBA00008668"/>
    </source>
</evidence>
<dbReference type="Pfam" id="PF00657">
    <property type="entry name" value="Lipase_GDSL"/>
    <property type="match status" value="1"/>
</dbReference>
<organism evidence="4 5">
    <name type="scientific">Phyllosticta citricarpa</name>
    <dbReference type="NCBI Taxonomy" id="55181"/>
    <lineage>
        <taxon>Eukaryota</taxon>
        <taxon>Fungi</taxon>
        <taxon>Dikarya</taxon>
        <taxon>Ascomycota</taxon>
        <taxon>Pezizomycotina</taxon>
        <taxon>Dothideomycetes</taxon>
        <taxon>Dothideomycetes incertae sedis</taxon>
        <taxon>Botryosphaeriales</taxon>
        <taxon>Phyllostictaceae</taxon>
        <taxon>Phyllosticta</taxon>
    </lineage>
</organism>
<evidence type="ECO:0000256" key="3">
    <source>
        <dbReference type="SAM" id="SignalP"/>
    </source>
</evidence>
<dbReference type="Proteomes" id="UP001365128">
    <property type="component" value="Unassembled WGS sequence"/>
</dbReference>
<comment type="similarity">
    <text evidence="1">Belongs to the 'GDSL' lipolytic enzyme family.</text>
</comment>
<dbReference type="PANTHER" id="PTHR43695:SF1">
    <property type="entry name" value="RHAMNOGALACTURONAN ACETYLESTERASE"/>
    <property type="match status" value="1"/>
</dbReference>
<comment type="caution">
    <text evidence="4">The sequence shown here is derived from an EMBL/GenBank/DDBJ whole genome shotgun (WGS) entry which is preliminary data.</text>
</comment>
<feature type="chain" id="PRO_5047247671" evidence="3">
    <location>
        <begin position="19"/>
        <end position="272"/>
    </location>
</feature>
<reference evidence="4 5" key="1">
    <citation type="submission" date="2024-04" db="EMBL/GenBank/DDBJ databases">
        <title>Phyllosticta paracitricarpa is synonymous to the EU quarantine fungus P. citricarpa based on phylogenomic analyses.</title>
        <authorList>
            <consortium name="Lawrence Berkeley National Laboratory"/>
            <person name="Van Ingen-Buijs V.A."/>
            <person name="Van Westerhoven A.C."/>
            <person name="Haridas S."/>
            <person name="Skiadas P."/>
            <person name="Martin F."/>
            <person name="Groenewald J.Z."/>
            <person name="Crous P.W."/>
            <person name="Seidl M.F."/>
        </authorList>
    </citation>
    <scope>NUCLEOTIDE SEQUENCE [LARGE SCALE GENOMIC DNA]</scope>
    <source>
        <strain evidence="4 5">CBS 122670</strain>
    </source>
</reference>
<evidence type="ECO:0000313" key="4">
    <source>
        <dbReference type="EMBL" id="KAK7531877.1"/>
    </source>
</evidence>